<reference evidence="1" key="2">
    <citation type="journal article" date="2015" name="Fish Shellfish Immunol.">
        <title>Early steps in the European eel (Anguilla anguilla)-Vibrio vulnificus interaction in the gills: Role of the RtxA13 toxin.</title>
        <authorList>
            <person name="Callol A."/>
            <person name="Pajuelo D."/>
            <person name="Ebbesson L."/>
            <person name="Teles M."/>
            <person name="MacKenzie S."/>
            <person name="Amaro C."/>
        </authorList>
    </citation>
    <scope>NUCLEOTIDE SEQUENCE</scope>
</reference>
<name>A0A0E9RRG2_ANGAN</name>
<organism evidence="1">
    <name type="scientific">Anguilla anguilla</name>
    <name type="common">European freshwater eel</name>
    <name type="synonym">Muraena anguilla</name>
    <dbReference type="NCBI Taxonomy" id="7936"/>
    <lineage>
        <taxon>Eukaryota</taxon>
        <taxon>Metazoa</taxon>
        <taxon>Chordata</taxon>
        <taxon>Craniata</taxon>
        <taxon>Vertebrata</taxon>
        <taxon>Euteleostomi</taxon>
        <taxon>Actinopterygii</taxon>
        <taxon>Neopterygii</taxon>
        <taxon>Teleostei</taxon>
        <taxon>Anguilliformes</taxon>
        <taxon>Anguillidae</taxon>
        <taxon>Anguilla</taxon>
    </lineage>
</organism>
<dbReference type="AlphaFoldDB" id="A0A0E9RRG2"/>
<evidence type="ECO:0000313" key="1">
    <source>
        <dbReference type="EMBL" id="JAH30975.1"/>
    </source>
</evidence>
<accession>A0A0E9RRG2</accession>
<sequence>MKNLWSVQSSSPLQIYPLCVYTDTTALDTHLNSIPKWADWW</sequence>
<protein>
    <submittedName>
        <fullName evidence="1">Uncharacterized protein</fullName>
    </submittedName>
</protein>
<reference evidence="1" key="1">
    <citation type="submission" date="2014-11" db="EMBL/GenBank/DDBJ databases">
        <authorList>
            <person name="Amaro Gonzalez C."/>
        </authorList>
    </citation>
    <scope>NUCLEOTIDE SEQUENCE</scope>
</reference>
<proteinExistence type="predicted"/>
<dbReference type="EMBL" id="GBXM01077602">
    <property type="protein sequence ID" value="JAH30975.1"/>
    <property type="molecule type" value="Transcribed_RNA"/>
</dbReference>